<gene>
    <name evidence="18" type="ORF">bsdtw1_02663</name>
</gene>
<evidence type="ECO:0000256" key="11">
    <source>
        <dbReference type="ARBA" id="ARBA00023285"/>
    </source>
</evidence>
<organism evidence="18 19">
    <name type="scientific">Clostridium fungisolvens</name>
    <dbReference type="NCBI Taxonomy" id="1604897"/>
    <lineage>
        <taxon>Bacteria</taxon>
        <taxon>Bacillati</taxon>
        <taxon>Bacillota</taxon>
        <taxon>Clostridia</taxon>
        <taxon>Eubacteriales</taxon>
        <taxon>Clostridiaceae</taxon>
        <taxon>Clostridium</taxon>
    </lineage>
</organism>
<dbReference type="InterPro" id="IPR040763">
    <property type="entry name" value="RNR_alpha_hel"/>
</dbReference>
<keyword evidence="19" id="KW-1185">Reference proteome</keyword>
<evidence type="ECO:0000256" key="8">
    <source>
        <dbReference type="ARBA" id="ARBA00023002"/>
    </source>
</evidence>
<comment type="catalytic activity">
    <reaction evidence="12">
        <text>a 2'-deoxyribonucleoside 5'-triphosphate + [thioredoxin]-disulfide + H2O = a ribonucleoside 5'-triphosphate + [thioredoxin]-dithiol</text>
        <dbReference type="Rhea" id="RHEA:12701"/>
        <dbReference type="Rhea" id="RHEA-COMP:10698"/>
        <dbReference type="Rhea" id="RHEA-COMP:10700"/>
        <dbReference type="ChEBI" id="CHEBI:15377"/>
        <dbReference type="ChEBI" id="CHEBI:29950"/>
        <dbReference type="ChEBI" id="CHEBI:50058"/>
        <dbReference type="ChEBI" id="CHEBI:61557"/>
        <dbReference type="ChEBI" id="CHEBI:61560"/>
        <dbReference type="EC" id="1.17.4.2"/>
    </reaction>
</comment>
<reference evidence="18 19" key="1">
    <citation type="submission" date="2020-07" db="EMBL/GenBank/DDBJ databases">
        <title>A new beta-1,3-glucan-decomposing anaerobic bacterium isolated from anoxic soil subjected to biological soil disinfestation.</title>
        <authorList>
            <person name="Ueki A."/>
            <person name="Tonouchi A."/>
        </authorList>
    </citation>
    <scope>NUCLEOTIDE SEQUENCE [LARGE SCALE GENOMIC DNA]</scope>
    <source>
        <strain evidence="18 19">TW1</strain>
    </source>
</reference>
<evidence type="ECO:0000259" key="15">
    <source>
        <dbReference type="Pfam" id="PF02867"/>
    </source>
</evidence>
<evidence type="ECO:0000256" key="5">
    <source>
        <dbReference type="ARBA" id="ARBA00022533"/>
    </source>
</evidence>
<proteinExistence type="inferred from homology"/>
<evidence type="ECO:0000256" key="4">
    <source>
        <dbReference type="ARBA" id="ARBA00021063"/>
    </source>
</evidence>
<evidence type="ECO:0000256" key="14">
    <source>
        <dbReference type="PIRSR" id="PIRSR613345-2"/>
    </source>
</evidence>
<keyword evidence="8" id="KW-0560">Oxidoreductase</keyword>
<keyword evidence="11" id="KW-0170">Cobalt</keyword>
<dbReference type="Gene3D" id="3.90.1390.10">
    <property type="entry name" value="b-12 dependent (class ii) ribonucleotide reductase, chain A, domain 3"/>
    <property type="match status" value="1"/>
</dbReference>
<keyword evidence="5" id="KW-0021">Allosteric enzyme</keyword>
<dbReference type="AlphaFoldDB" id="A0A6V8SHW0"/>
<dbReference type="GO" id="GO:0008998">
    <property type="term" value="F:ribonucleoside-triphosphate reductase (thioredoxin) activity"/>
    <property type="evidence" value="ECO:0007669"/>
    <property type="project" value="UniProtKB-EC"/>
</dbReference>
<evidence type="ECO:0000313" key="18">
    <source>
        <dbReference type="EMBL" id="GFP76560.1"/>
    </source>
</evidence>
<dbReference type="Pfam" id="PF02867">
    <property type="entry name" value="Ribonuc_red_lgC"/>
    <property type="match status" value="1"/>
</dbReference>
<protein>
    <recommendedName>
        <fullName evidence="4">Adenosylcobalamin-dependent ribonucleoside-triphosphate reductase</fullName>
        <ecNumber evidence="3">1.17.4.2</ecNumber>
    </recommendedName>
</protein>
<keyword evidence="7" id="KW-0235">DNA replication</keyword>
<feature type="domain" description="Ribonucleotide reductase alpha-helical" evidence="16">
    <location>
        <begin position="13"/>
        <end position="99"/>
    </location>
</feature>
<dbReference type="GO" id="GO:0000166">
    <property type="term" value="F:nucleotide binding"/>
    <property type="evidence" value="ECO:0007669"/>
    <property type="project" value="InterPro"/>
</dbReference>
<dbReference type="Proteomes" id="UP000580568">
    <property type="component" value="Unassembled WGS sequence"/>
</dbReference>
<dbReference type="GO" id="GO:0004748">
    <property type="term" value="F:ribonucleoside-diphosphate reductase activity, thioredoxin disulfide as acceptor"/>
    <property type="evidence" value="ECO:0007669"/>
    <property type="project" value="InterPro"/>
</dbReference>
<evidence type="ECO:0000256" key="2">
    <source>
        <dbReference type="ARBA" id="ARBA00005654"/>
    </source>
</evidence>
<evidence type="ECO:0000259" key="16">
    <source>
        <dbReference type="Pfam" id="PF17975"/>
    </source>
</evidence>
<dbReference type="InterPro" id="IPR000788">
    <property type="entry name" value="RNR_lg_C"/>
</dbReference>
<evidence type="ECO:0000256" key="12">
    <source>
        <dbReference type="ARBA" id="ARBA00048987"/>
    </source>
</evidence>
<feature type="domain" description="Ribonucleotide reductase large subunit C-terminal" evidence="15">
    <location>
        <begin position="343"/>
        <end position="468"/>
    </location>
</feature>
<dbReference type="Pfam" id="PF21995">
    <property type="entry name" value="RNR-II_ins_dom"/>
    <property type="match status" value="1"/>
</dbReference>
<dbReference type="InterPro" id="IPR054158">
    <property type="entry name" value="RNR-II_ins_dom"/>
</dbReference>
<accession>A0A6V8SHW0</accession>
<feature type="active site" evidence="13">
    <location>
        <position position="382"/>
    </location>
</feature>
<dbReference type="InterPro" id="IPR050862">
    <property type="entry name" value="RdRp_reductase_class-2"/>
</dbReference>
<dbReference type="EC" id="1.17.4.2" evidence="3"/>
<dbReference type="Gene3D" id="3.20.70.20">
    <property type="match status" value="1"/>
</dbReference>
<name>A0A6V8SHW0_9CLOT</name>
<evidence type="ECO:0000256" key="10">
    <source>
        <dbReference type="ARBA" id="ARBA00023284"/>
    </source>
</evidence>
<evidence type="ECO:0000313" key="19">
    <source>
        <dbReference type="Proteomes" id="UP000580568"/>
    </source>
</evidence>
<dbReference type="InterPro" id="IPR013345">
    <property type="entry name" value="RTP_Rdtase_AdoCbl-dep"/>
</dbReference>
<evidence type="ECO:0000256" key="1">
    <source>
        <dbReference type="ARBA" id="ARBA00001922"/>
    </source>
</evidence>
<feature type="disulfide bond" description="Redox-active" evidence="14">
    <location>
        <begin position="112"/>
        <end position="393"/>
    </location>
</feature>
<dbReference type="SUPFAM" id="SSF51998">
    <property type="entry name" value="PFL-like glycyl radical enzymes"/>
    <property type="match status" value="1"/>
</dbReference>
<dbReference type="PANTHER" id="PTHR43371:SF1">
    <property type="entry name" value="RIBONUCLEOSIDE-DIPHOSPHATE REDUCTASE"/>
    <property type="match status" value="1"/>
</dbReference>
<dbReference type="GO" id="GO:0031419">
    <property type="term" value="F:cobalamin binding"/>
    <property type="evidence" value="ECO:0007669"/>
    <property type="project" value="UniProtKB-KW"/>
</dbReference>
<evidence type="ECO:0000256" key="9">
    <source>
        <dbReference type="ARBA" id="ARBA00023157"/>
    </source>
</evidence>
<feature type="active site" evidence="13">
    <location>
        <position position="384"/>
    </location>
</feature>
<keyword evidence="9 14" id="KW-1015">Disulfide bond</keyword>
<comment type="similarity">
    <text evidence="2">Belongs to the class II ribonucleoside-triphosphate reductase family.</text>
</comment>
<evidence type="ECO:0000256" key="6">
    <source>
        <dbReference type="ARBA" id="ARBA00022628"/>
    </source>
</evidence>
<evidence type="ECO:0000256" key="3">
    <source>
        <dbReference type="ARBA" id="ARBA00012275"/>
    </source>
</evidence>
<dbReference type="Gene3D" id="3.30.1620.10">
    <property type="entry name" value="b-12 dependent (class ii) ribonucleotide reductase, Chain A, Domain 2"/>
    <property type="match status" value="1"/>
</dbReference>
<comment type="caution">
    <text evidence="18">The sequence shown here is derived from an EMBL/GenBank/DDBJ whole genome shotgun (WGS) entry which is preliminary data.</text>
</comment>
<dbReference type="EMBL" id="BLZR01000001">
    <property type="protein sequence ID" value="GFP76560.1"/>
    <property type="molecule type" value="Genomic_DNA"/>
</dbReference>
<keyword evidence="10" id="KW-0676">Redox-active center</keyword>
<keyword evidence="6" id="KW-0846">Cobalamin</keyword>
<sequence length="691" mass="78627">MLFKEDFLMKKLLTEEFLNQYAEINPLAPLGSFVYYRTYSRWLPKEGRRESWLETVKRAVEYNCSLAPDTSKEEAEELFDLVFNLKGFLSGRTFWIGGTSAVNDHALANFNCSLIILDGFDKLGELFYALMVGTGVGFRVLEEDVKYLPKIRLVEVINKEYEPKSKNSRLESTALDFSNENTKATIHVGDSKEGWAQALRMYFDIVTRKEYKHISTIEIDYDSVRPRGERLIRFGGTASGHDSLKNMFIKFHKVVNNRIGNNAVEGKIHAIDMLDFANIIAENVVVGGVRRSAEIGLIDANDSETIQAKNGLYTQDSDGNWVVNEDIIHRALSNNTIIHFEKPSKDFWKWQFQQMRFSGEPASYNGAEALRRNPNFKGTNPCGEVLLDDRQTCNLVTTNILAHVKDGKLDIDALLKTHSLLTRASYRLTLVELELPEWDYKLKRDRLLGVSITGYQDAINAVGMNIADQVDLLKKLRFTARKAADELADSLGLNRSLLVTTLKPEGTLSLLPTVSSGLHFSHSPYYVRRIRINAEDALVKVCQELGYPVHPENGSTMENARTLVIEFPVEAPKGKTKYDVSAIEQLEIYKMFMDNYVDHNASITVSVRENEWDLVEDWVYENWNSIVGISFLSLDDSYYPLLPYEAITKEEYENRLSNMKPFDAKLLMKYEHGDEHDLDDSECAAGVCPIK</sequence>
<comment type="cofactor">
    <cofactor evidence="1">
        <name>adenosylcob(III)alamin</name>
        <dbReference type="ChEBI" id="CHEBI:18408"/>
    </cofactor>
</comment>
<dbReference type="Pfam" id="PF17975">
    <property type="entry name" value="RNR_Alpha"/>
    <property type="match status" value="1"/>
</dbReference>
<evidence type="ECO:0000256" key="13">
    <source>
        <dbReference type="PIRSR" id="PIRSR613345-1"/>
    </source>
</evidence>
<evidence type="ECO:0000259" key="17">
    <source>
        <dbReference type="Pfam" id="PF21995"/>
    </source>
</evidence>
<dbReference type="GO" id="GO:0006260">
    <property type="term" value="P:DNA replication"/>
    <property type="evidence" value="ECO:0007669"/>
    <property type="project" value="UniProtKB-KW"/>
</dbReference>
<dbReference type="NCBIfam" id="TIGR02505">
    <property type="entry name" value="RTPR"/>
    <property type="match status" value="1"/>
</dbReference>
<dbReference type="PANTHER" id="PTHR43371">
    <property type="entry name" value="VITAMIN B12-DEPENDENT RIBONUCLEOTIDE REDUCTASE"/>
    <property type="match status" value="1"/>
</dbReference>
<feature type="domain" description="B12-dependent ribonucleotide reductase insertion" evidence="17">
    <location>
        <begin position="164"/>
        <end position="254"/>
    </location>
</feature>
<evidence type="ECO:0000256" key="7">
    <source>
        <dbReference type="ARBA" id="ARBA00022705"/>
    </source>
</evidence>